<dbReference type="OrthoDB" id="9798191at2"/>
<evidence type="ECO:0000313" key="1">
    <source>
        <dbReference type="EMBL" id="TVY08949.1"/>
    </source>
</evidence>
<organism evidence="1 2">
    <name type="scientific">Paenibacillus cremeus</name>
    <dbReference type="NCBI Taxonomy" id="2163881"/>
    <lineage>
        <taxon>Bacteria</taxon>
        <taxon>Bacillati</taxon>
        <taxon>Bacillota</taxon>
        <taxon>Bacilli</taxon>
        <taxon>Bacillales</taxon>
        <taxon>Paenibacillaceae</taxon>
        <taxon>Paenibacillus</taxon>
    </lineage>
</organism>
<comment type="caution">
    <text evidence="1">The sequence shown here is derived from an EMBL/GenBank/DDBJ whole genome shotgun (WGS) entry which is preliminary data.</text>
</comment>
<gene>
    <name evidence="1" type="ORF">FPZ49_15800</name>
</gene>
<dbReference type="EMBL" id="VNJI01000018">
    <property type="protein sequence ID" value="TVY08949.1"/>
    <property type="molecule type" value="Genomic_DNA"/>
</dbReference>
<dbReference type="PANTHER" id="PTHR43649">
    <property type="entry name" value="ARABINOSE-BINDING PROTEIN-RELATED"/>
    <property type="match status" value="1"/>
</dbReference>
<proteinExistence type="predicted"/>
<evidence type="ECO:0000313" key="2">
    <source>
        <dbReference type="Proteomes" id="UP000317036"/>
    </source>
</evidence>
<dbReference type="Pfam" id="PF01547">
    <property type="entry name" value="SBP_bac_1"/>
    <property type="match status" value="1"/>
</dbReference>
<sequence length="434" mass="48306">MKGAGAMRILLVSLIGCLVAVLCTGCMSLGGLHGQEVPSEASPVKITIWSQETKDPRQTTLQESIRKFNQSHPQIQIVPYYYETEAYKNKLRVAMVSGNMPDLFYFWTGDNFKRMVQSGVVADLNGLLSQHSDFRQQFSTEVLQSTSYEGHVYGIPYAVRHVVLWYNKKLFQSYGQTPPASWSDLLNLVQVLSAKGITPFAAAGKERWPLLHWFAYLSNRLGGDDPMQRVLQREALTDPSFVEAGLRFHELVKKKAFPRSFLGMDVAEAERMFLSGKAAMYMEGDWAAGKLLGHNDYGTEVGYFQFPIVDGKGDLSQYYGGTSSGWAISAGSSNTPAAFEVLSFLTSAEENKALAEHSGTVSPIQHLEISKSDTAPALYDYIQFIEHDPTGYFGFYDQVLDESRAQQLLDAVVTFAGEEDMSRQDIEAVLSNIR</sequence>
<dbReference type="InterPro" id="IPR050490">
    <property type="entry name" value="Bact_solute-bd_prot1"/>
</dbReference>
<dbReference type="Proteomes" id="UP000317036">
    <property type="component" value="Unassembled WGS sequence"/>
</dbReference>
<keyword evidence="2" id="KW-1185">Reference proteome</keyword>
<dbReference type="InterPro" id="IPR006059">
    <property type="entry name" value="SBP"/>
</dbReference>
<dbReference type="SUPFAM" id="SSF53850">
    <property type="entry name" value="Periplasmic binding protein-like II"/>
    <property type="match status" value="1"/>
</dbReference>
<protein>
    <submittedName>
        <fullName evidence="1">Extracellular solute-binding protein</fullName>
    </submittedName>
</protein>
<dbReference type="RefSeq" id="WP_144848324.1">
    <property type="nucleotide sequence ID" value="NZ_VNJI01000018.1"/>
</dbReference>
<accession>A0A559KA13</accession>
<reference evidence="1 2" key="1">
    <citation type="submission" date="2019-07" db="EMBL/GenBank/DDBJ databases">
        <authorList>
            <person name="Kim J."/>
        </authorList>
    </citation>
    <scope>NUCLEOTIDE SEQUENCE [LARGE SCALE GENOMIC DNA]</scope>
    <source>
        <strain evidence="1 2">JC52</strain>
    </source>
</reference>
<name>A0A559KA13_9BACL</name>
<dbReference type="PANTHER" id="PTHR43649:SF14">
    <property type="entry name" value="BLR3389 PROTEIN"/>
    <property type="match status" value="1"/>
</dbReference>
<dbReference type="Gene3D" id="3.40.190.10">
    <property type="entry name" value="Periplasmic binding protein-like II"/>
    <property type="match status" value="2"/>
</dbReference>
<dbReference type="AlphaFoldDB" id="A0A559KA13"/>